<evidence type="ECO:0000256" key="2">
    <source>
        <dbReference type="ARBA" id="ARBA00008779"/>
    </source>
</evidence>
<proteinExistence type="inferred from homology"/>
<dbReference type="CDD" id="cd16144">
    <property type="entry name" value="ARS_like"/>
    <property type="match status" value="1"/>
</dbReference>
<keyword evidence="5" id="KW-0378">Hydrolase</keyword>
<dbReference type="PANTHER" id="PTHR42693">
    <property type="entry name" value="ARYLSULFATASE FAMILY MEMBER"/>
    <property type="match status" value="1"/>
</dbReference>
<keyword evidence="6" id="KW-0106">Calcium</keyword>
<keyword evidence="3" id="KW-0479">Metal-binding</keyword>
<evidence type="ECO:0000256" key="5">
    <source>
        <dbReference type="ARBA" id="ARBA00022801"/>
    </source>
</evidence>
<evidence type="ECO:0000256" key="3">
    <source>
        <dbReference type="ARBA" id="ARBA00022723"/>
    </source>
</evidence>
<dbReference type="InterPro" id="IPR017850">
    <property type="entry name" value="Alkaline_phosphatase_core_sf"/>
</dbReference>
<comment type="similarity">
    <text evidence="2">Belongs to the sulfatase family.</text>
</comment>
<dbReference type="Pfam" id="PF00884">
    <property type="entry name" value="Sulfatase"/>
    <property type="match status" value="1"/>
</dbReference>
<comment type="cofactor">
    <cofactor evidence="1">
        <name>Ca(2+)</name>
        <dbReference type="ChEBI" id="CHEBI:29108"/>
    </cofactor>
</comment>
<dbReference type="Gene3D" id="3.40.720.10">
    <property type="entry name" value="Alkaline Phosphatase, subunit A"/>
    <property type="match status" value="1"/>
</dbReference>
<dbReference type="InterPro" id="IPR050738">
    <property type="entry name" value="Sulfatase"/>
</dbReference>
<reference evidence="8 9" key="1">
    <citation type="submission" date="2018-07" db="EMBL/GenBank/DDBJ databases">
        <title>Genomic Encyclopedia of Type Strains, Phase III (KMG-III): the genomes of soil and plant-associated and newly described type strains.</title>
        <authorList>
            <person name="Whitman W."/>
        </authorList>
    </citation>
    <scope>NUCLEOTIDE SEQUENCE [LARGE SCALE GENOMIC DNA]</scope>
    <source>
        <strain evidence="8 9">CECT 8487</strain>
    </source>
</reference>
<dbReference type="SUPFAM" id="SSF53649">
    <property type="entry name" value="Alkaline phosphatase-like"/>
    <property type="match status" value="1"/>
</dbReference>
<dbReference type="EMBL" id="QRDX01000001">
    <property type="protein sequence ID" value="RED50107.1"/>
    <property type="molecule type" value="Genomic_DNA"/>
</dbReference>
<evidence type="ECO:0000259" key="7">
    <source>
        <dbReference type="Pfam" id="PF00884"/>
    </source>
</evidence>
<dbReference type="GO" id="GO:0046872">
    <property type="term" value="F:metal ion binding"/>
    <property type="evidence" value="ECO:0007669"/>
    <property type="project" value="UniProtKB-KW"/>
</dbReference>
<dbReference type="AlphaFoldDB" id="A0A3D9HKS4"/>
<dbReference type="Proteomes" id="UP000256629">
    <property type="component" value="Unassembled WGS sequence"/>
</dbReference>
<dbReference type="Gene3D" id="3.30.1120.10">
    <property type="match status" value="1"/>
</dbReference>
<evidence type="ECO:0000256" key="6">
    <source>
        <dbReference type="ARBA" id="ARBA00022837"/>
    </source>
</evidence>
<evidence type="ECO:0000256" key="1">
    <source>
        <dbReference type="ARBA" id="ARBA00001913"/>
    </source>
</evidence>
<dbReference type="PROSITE" id="PS00523">
    <property type="entry name" value="SULFATASE_1"/>
    <property type="match status" value="1"/>
</dbReference>
<dbReference type="PANTHER" id="PTHR42693:SF42">
    <property type="entry name" value="ARYLSULFATASE G"/>
    <property type="match status" value="1"/>
</dbReference>
<sequence length="521" mass="58620">MDLVEIFKNDIMKKLFFLLFVFILTVNSNAQDKPNVVFILADDLGWSDVTLYGNTKFYETPNLERLAARGVTYTNAYAASPLCSPTRSSILTGQTPLRTGITAPTAHLEKELLKASLEENPNSENKAVNCISVSRLDNKLPTLVKQFKKAGYSTAHFGKWHLGREPYSPLQHGFDIDIPHWPGPGPAESFVAPWKYPSFKEKYAQEHIEDRMAEEAVSWLRNVDKSKPFFMNYWQFSVHAPFDAKETLKKYYSSKVDLTDLQHSSTYAAMIHSLDQAVGRLLDEIDRLGLADNTIIVFTSDNGGNMYNGIIDFLPSGEKYITPPTSNRPLRGGKATLYEGGIRVPTIISCPGVATPRTKSDQIIQSIDFYPTLLNLTNIPLPKDHIVDGMDITPTLKGETIERDGIITFFPHQPKVPDWLPASISVRSGDWKLIRIFHLGKDFKHGYRLYNLKWDIGEHNDLSEVYPEKIIELDKIIENRIAESNAVIPIPNKTFDPSKFAPESIGVQAGGYKGVKKIELN</sequence>
<evidence type="ECO:0000256" key="4">
    <source>
        <dbReference type="ARBA" id="ARBA00022729"/>
    </source>
</evidence>
<dbReference type="GO" id="GO:0004065">
    <property type="term" value="F:arylsulfatase activity"/>
    <property type="evidence" value="ECO:0007669"/>
    <property type="project" value="TreeGrafter"/>
</dbReference>
<organism evidence="8 9">
    <name type="scientific">Seonamhaeicola aphaedonensis</name>
    <dbReference type="NCBI Taxonomy" id="1461338"/>
    <lineage>
        <taxon>Bacteria</taxon>
        <taxon>Pseudomonadati</taxon>
        <taxon>Bacteroidota</taxon>
        <taxon>Flavobacteriia</taxon>
        <taxon>Flavobacteriales</taxon>
        <taxon>Flavobacteriaceae</taxon>
    </lineage>
</organism>
<name>A0A3D9HKS4_9FLAO</name>
<evidence type="ECO:0000313" key="8">
    <source>
        <dbReference type="EMBL" id="RED50107.1"/>
    </source>
</evidence>
<accession>A0A3D9HKS4</accession>
<dbReference type="InterPro" id="IPR000917">
    <property type="entry name" value="Sulfatase_N"/>
</dbReference>
<evidence type="ECO:0000313" key="9">
    <source>
        <dbReference type="Proteomes" id="UP000256629"/>
    </source>
</evidence>
<dbReference type="InterPro" id="IPR024607">
    <property type="entry name" value="Sulfatase_CS"/>
</dbReference>
<keyword evidence="9" id="KW-1185">Reference proteome</keyword>
<comment type="caution">
    <text evidence="8">The sequence shown here is derived from an EMBL/GenBank/DDBJ whole genome shotgun (WGS) entry which is preliminary data.</text>
</comment>
<keyword evidence="4" id="KW-0732">Signal</keyword>
<gene>
    <name evidence="8" type="ORF">DFQ02_101130</name>
</gene>
<feature type="domain" description="Sulfatase N-terminal" evidence="7">
    <location>
        <begin position="34"/>
        <end position="379"/>
    </location>
</feature>
<protein>
    <submittedName>
        <fullName evidence="8">Arylsulfatase A-like enzyme</fullName>
    </submittedName>
</protein>